<dbReference type="STRING" id="1817772.A2527_05450"/>
<dbReference type="PANTHER" id="PTHR36529">
    <property type="entry name" value="SLL1095 PROTEIN"/>
    <property type="match status" value="1"/>
</dbReference>
<proteinExistence type="predicted"/>
<dbReference type="AlphaFoldDB" id="A0A1F6G952"/>
<dbReference type="EMBL" id="MFNE01000036">
    <property type="protein sequence ID" value="OGG94631.1"/>
    <property type="molecule type" value="Genomic_DNA"/>
</dbReference>
<evidence type="ECO:0000313" key="1">
    <source>
        <dbReference type="EMBL" id="OGG94631.1"/>
    </source>
</evidence>
<reference evidence="1 2" key="1">
    <citation type="journal article" date="2016" name="Nat. Commun.">
        <title>Thousands of microbial genomes shed light on interconnected biogeochemical processes in an aquifer system.</title>
        <authorList>
            <person name="Anantharaman K."/>
            <person name="Brown C.T."/>
            <person name="Hug L.A."/>
            <person name="Sharon I."/>
            <person name="Castelle C.J."/>
            <person name="Probst A.J."/>
            <person name="Thomas B.C."/>
            <person name="Singh A."/>
            <person name="Wilkins M.J."/>
            <person name="Karaoz U."/>
            <person name="Brodie E.L."/>
            <person name="Williams K.H."/>
            <person name="Hubbard S.S."/>
            <person name="Banfield J.F."/>
        </authorList>
    </citation>
    <scope>NUCLEOTIDE SEQUENCE [LARGE SCALE GENOMIC DNA]</scope>
</reference>
<evidence type="ECO:0000313" key="2">
    <source>
        <dbReference type="Proteomes" id="UP000178449"/>
    </source>
</evidence>
<dbReference type="InterPro" id="IPR029044">
    <property type="entry name" value="Nucleotide-diphossugar_trans"/>
</dbReference>
<accession>A0A1F6G952</accession>
<dbReference type="Gene3D" id="3.90.550.10">
    <property type="entry name" value="Spore Coat Polysaccharide Biosynthesis Protein SpsA, Chain A"/>
    <property type="match status" value="1"/>
</dbReference>
<dbReference type="Pfam" id="PF09837">
    <property type="entry name" value="DUF2064"/>
    <property type="match status" value="1"/>
</dbReference>
<name>A0A1F6G952_9PROT</name>
<gene>
    <name evidence="1" type="ORF">A2527_05450</name>
</gene>
<organism evidence="1 2">
    <name type="scientific">Candidatus Lambdaproteobacteria bacterium RIFOXYD2_FULL_50_16</name>
    <dbReference type="NCBI Taxonomy" id="1817772"/>
    <lineage>
        <taxon>Bacteria</taxon>
        <taxon>Pseudomonadati</taxon>
        <taxon>Pseudomonadota</taxon>
        <taxon>Candidatus Lambdaproteobacteria</taxon>
    </lineage>
</organism>
<dbReference type="InterPro" id="IPR018641">
    <property type="entry name" value="Trfase_1_rSAM/seldom-assoc"/>
</dbReference>
<comment type="caution">
    <text evidence="1">The sequence shown here is derived from an EMBL/GenBank/DDBJ whole genome shotgun (WGS) entry which is preliminary data.</text>
</comment>
<dbReference type="SUPFAM" id="SSF53448">
    <property type="entry name" value="Nucleotide-diphospho-sugar transferases"/>
    <property type="match status" value="1"/>
</dbReference>
<dbReference type="NCBIfam" id="TIGR04282">
    <property type="entry name" value="glyco_like_cofC"/>
    <property type="match status" value="1"/>
</dbReference>
<dbReference type="PANTHER" id="PTHR36529:SF1">
    <property type="entry name" value="GLYCOSYLTRANSFERASE"/>
    <property type="match status" value="1"/>
</dbReference>
<dbReference type="Proteomes" id="UP000178449">
    <property type="component" value="Unassembled WGS sequence"/>
</dbReference>
<protein>
    <recommendedName>
        <fullName evidence="3">Glycosyltransferase</fullName>
    </recommendedName>
</protein>
<evidence type="ECO:0008006" key="3">
    <source>
        <dbReference type="Google" id="ProtNLM"/>
    </source>
</evidence>
<sequence>MRRLIILYTKFPTPGQVKTRLIPTLGAEGAAKAHRLMVDHALSHLEKLAGTTREIHFAGARLSQMQDWLGSQSFVEQRGLDLGARLVRSFADSFNQGQEAVLIIGSDCPELSAQHLEEAFEALATKPLVLGPALDGGYYLIGLNRPVPQLFSEIPWSSPWVLKATLDIASHLGLSYHLLPPLGDVDEPVDLELFYRIFGRL</sequence>